<dbReference type="AlphaFoldDB" id="A0A1T5IPV0"/>
<evidence type="ECO:0000313" key="4">
    <source>
        <dbReference type="Proteomes" id="UP000190857"/>
    </source>
</evidence>
<evidence type="ECO:0008006" key="5">
    <source>
        <dbReference type="Google" id="ProtNLM"/>
    </source>
</evidence>
<keyword evidence="2" id="KW-0812">Transmembrane</keyword>
<dbReference type="RefSeq" id="WP_159449482.1">
    <property type="nucleotide sequence ID" value="NZ_FUZP01000001.1"/>
</dbReference>
<reference evidence="3 4" key="1">
    <citation type="submission" date="2017-02" db="EMBL/GenBank/DDBJ databases">
        <authorList>
            <person name="Peterson S.W."/>
        </authorList>
    </citation>
    <scope>NUCLEOTIDE SEQUENCE [LARGE SCALE GENOMIC DNA]</scope>
    <source>
        <strain evidence="3 4">VKM Ac-2059</strain>
    </source>
</reference>
<dbReference type="STRING" id="123320.SAMN06309945_0699"/>
<dbReference type="Proteomes" id="UP000190857">
    <property type="component" value="Unassembled WGS sequence"/>
</dbReference>
<gene>
    <name evidence="3" type="ORF">SAMN06309945_0699</name>
</gene>
<evidence type="ECO:0000256" key="1">
    <source>
        <dbReference type="SAM" id="MobiDB-lite"/>
    </source>
</evidence>
<keyword evidence="4" id="KW-1185">Reference proteome</keyword>
<evidence type="ECO:0000256" key="2">
    <source>
        <dbReference type="SAM" id="Phobius"/>
    </source>
</evidence>
<dbReference type="Pfam" id="PF14012">
    <property type="entry name" value="DUF4229"/>
    <property type="match status" value="1"/>
</dbReference>
<proteinExistence type="predicted"/>
<dbReference type="EMBL" id="FUZP01000001">
    <property type="protein sequence ID" value="SKC41112.1"/>
    <property type="molecule type" value="Genomic_DNA"/>
</dbReference>
<accession>A0A1T5IPV0</accession>
<sequence>MKRISPVLVYTVFRLLTFAVPLTALLLMQINPLIATLLAALIGVSLSYIFLRPQREQVSRELYARRHEGKTSPHAHDDEDAEDAINIDTKPAANER</sequence>
<keyword evidence="2" id="KW-0472">Membrane</keyword>
<feature type="compositionally biased region" description="Basic and acidic residues" evidence="1">
    <location>
        <begin position="63"/>
        <end position="77"/>
    </location>
</feature>
<keyword evidence="2" id="KW-1133">Transmembrane helix</keyword>
<dbReference type="InterPro" id="IPR025323">
    <property type="entry name" value="DUF4229"/>
</dbReference>
<feature type="transmembrane region" description="Helical" evidence="2">
    <location>
        <begin position="33"/>
        <end position="51"/>
    </location>
</feature>
<organism evidence="3 4">
    <name type="scientific">Okibacterium fritillariae</name>
    <dbReference type="NCBI Taxonomy" id="123320"/>
    <lineage>
        <taxon>Bacteria</taxon>
        <taxon>Bacillati</taxon>
        <taxon>Actinomycetota</taxon>
        <taxon>Actinomycetes</taxon>
        <taxon>Micrococcales</taxon>
        <taxon>Microbacteriaceae</taxon>
        <taxon>Okibacterium</taxon>
    </lineage>
</organism>
<feature type="transmembrane region" description="Helical" evidence="2">
    <location>
        <begin position="7"/>
        <end position="27"/>
    </location>
</feature>
<name>A0A1T5IPV0_9MICO</name>
<feature type="region of interest" description="Disordered" evidence="1">
    <location>
        <begin position="63"/>
        <end position="96"/>
    </location>
</feature>
<dbReference type="OrthoDB" id="4981788at2"/>
<evidence type="ECO:0000313" key="3">
    <source>
        <dbReference type="EMBL" id="SKC41112.1"/>
    </source>
</evidence>
<protein>
    <recommendedName>
        <fullName evidence="5">DUF4229 domain-containing protein</fullName>
    </recommendedName>
</protein>